<protein>
    <recommendedName>
        <fullName evidence="1">MmyB-like transcription regulator ligand binding domain-containing protein</fullName>
    </recommendedName>
</protein>
<dbReference type="Gene3D" id="3.30.450.180">
    <property type="match status" value="1"/>
</dbReference>
<proteinExistence type="predicted"/>
<dbReference type="RefSeq" id="WP_062970233.1">
    <property type="nucleotide sequence ID" value="NZ_JAAXOT010000001.1"/>
</dbReference>
<evidence type="ECO:0000259" key="1">
    <source>
        <dbReference type="Pfam" id="PF17765"/>
    </source>
</evidence>
<gene>
    <name evidence="2" type="ORF">HGA15_03250</name>
</gene>
<feature type="domain" description="MmyB-like transcription regulator ligand binding" evidence="1">
    <location>
        <begin position="11"/>
        <end position="46"/>
    </location>
</feature>
<dbReference type="Proteomes" id="UP000570678">
    <property type="component" value="Unassembled WGS sequence"/>
</dbReference>
<reference evidence="2 3" key="1">
    <citation type="submission" date="2020-04" db="EMBL/GenBank/DDBJ databases">
        <title>MicrobeNet Type strains.</title>
        <authorList>
            <person name="Nicholson A.C."/>
        </authorList>
    </citation>
    <scope>NUCLEOTIDE SEQUENCE [LARGE SCALE GENOMIC DNA]</scope>
    <source>
        <strain evidence="2 3">JCM 3332</strain>
    </source>
</reference>
<name>A0A846YBR2_9NOCA</name>
<keyword evidence="3" id="KW-1185">Reference proteome</keyword>
<comment type="caution">
    <text evidence="2">The sequence shown here is derived from an EMBL/GenBank/DDBJ whole genome shotgun (WGS) entry which is preliminary data.</text>
</comment>
<evidence type="ECO:0000313" key="3">
    <source>
        <dbReference type="Proteomes" id="UP000570678"/>
    </source>
</evidence>
<sequence>MQSNTGRLWRIDRLWARHDVTESAKGTKAITHPHGGDLHFEYTRLPCRSIPVTTWFCTIRLPAPARWNGWKPSPRSPA</sequence>
<evidence type="ECO:0000313" key="2">
    <source>
        <dbReference type="EMBL" id="NKY55194.1"/>
    </source>
</evidence>
<accession>A0A846YBR2</accession>
<dbReference type="EMBL" id="JAAXOT010000001">
    <property type="protein sequence ID" value="NKY55194.1"/>
    <property type="molecule type" value="Genomic_DNA"/>
</dbReference>
<dbReference type="AlphaFoldDB" id="A0A846YBR2"/>
<organism evidence="2 3">
    <name type="scientific">Nocardia flavorosea</name>
    <dbReference type="NCBI Taxonomy" id="53429"/>
    <lineage>
        <taxon>Bacteria</taxon>
        <taxon>Bacillati</taxon>
        <taxon>Actinomycetota</taxon>
        <taxon>Actinomycetes</taxon>
        <taxon>Mycobacteriales</taxon>
        <taxon>Nocardiaceae</taxon>
        <taxon>Nocardia</taxon>
    </lineage>
</organism>
<dbReference type="InterPro" id="IPR041413">
    <property type="entry name" value="MLTR_LBD"/>
</dbReference>
<dbReference type="Pfam" id="PF17765">
    <property type="entry name" value="MLTR_LBD"/>
    <property type="match status" value="1"/>
</dbReference>